<evidence type="ECO:0000313" key="2">
    <source>
        <dbReference type="EMBL" id="TCK22706.1"/>
    </source>
</evidence>
<keyword evidence="2" id="KW-0378">Hydrolase</keyword>
<accession>A0A4V2PI01</accession>
<evidence type="ECO:0000313" key="3">
    <source>
        <dbReference type="Proteomes" id="UP000295560"/>
    </source>
</evidence>
<dbReference type="PANTHER" id="PTHR33840:SF1">
    <property type="entry name" value="TLE1 PHOSPHOLIPASE DOMAIN-CONTAINING PROTEIN"/>
    <property type="match status" value="1"/>
</dbReference>
<protein>
    <submittedName>
        <fullName evidence="2">Putative alpha/beta hydrolase family protein DUF2235</fullName>
    </submittedName>
</protein>
<dbReference type="GO" id="GO:0016787">
    <property type="term" value="F:hydrolase activity"/>
    <property type="evidence" value="ECO:0007669"/>
    <property type="project" value="UniProtKB-KW"/>
</dbReference>
<sequence>MKRLVVCCDGTWNTADQTSPTNVSRFHDSVAPTGGDVEQRIHYHRGVGTDWWDRLAGGLFGVGLSDVILDVYHWVVANFDAGDELYFLGFSRGAYTARSTAGFIRNCGALTRENIGRTREAYDLYRRRDDASAPDADESKAFRDRYSQETRIRFVGVWDTVGALGIPLSGNALVDQVNQPWQFHDTKLSSSVDHARQALAIDEHRRPFEPSIWAPPAAGDVPRRQVWFPGVHSDVGGGYPDRQLADVTLRWMVEGAADAGLAFLPGTAGAPGAGPVVNAGVGCDPIHDSMTLAYRLLIPISRELGATDPRTEAAASTAVDRTENGACRYTPENLRAYLAAPGNQVDKV</sequence>
<dbReference type="OrthoDB" id="4378831at2"/>
<dbReference type="EMBL" id="SMFZ01000002">
    <property type="protein sequence ID" value="TCK22706.1"/>
    <property type="molecule type" value="Genomic_DNA"/>
</dbReference>
<dbReference type="InterPro" id="IPR018712">
    <property type="entry name" value="Tle1-like_cat"/>
</dbReference>
<dbReference type="Proteomes" id="UP000295560">
    <property type="component" value="Unassembled WGS sequence"/>
</dbReference>
<dbReference type="AlphaFoldDB" id="A0A4V2PI01"/>
<comment type="caution">
    <text evidence="2">The sequence shown here is derived from an EMBL/GenBank/DDBJ whole genome shotgun (WGS) entry which is preliminary data.</text>
</comment>
<feature type="domain" description="T6SS Phospholipase effector Tle1-like catalytic" evidence="1">
    <location>
        <begin position="2"/>
        <end position="254"/>
    </location>
</feature>
<reference evidence="2 3" key="1">
    <citation type="submission" date="2019-03" db="EMBL/GenBank/DDBJ databases">
        <title>Sequencing the genomes of 1000 actinobacteria strains.</title>
        <authorList>
            <person name="Klenk H.-P."/>
        </authorList>
    </citation>
    <scope>NUCLEOTIDE SEQUENCE [LARGE SCALE GENOMIC DNA]</scope>
    <source>
        <strain evidence="2 3">DSM 44969</strain>
    </source>
</reference>
<dbReference type="Pfam" id="PF09994">
    <property type="entry name" value="T6SS_Tle1-like_cat"/>
    <property type="match status" value="1"/>
</dbReference>
<gene>
    <name evidence="2" type="ORF">EV378_6714</name>
</gene>
<keyword evidence="3" id="KW-1185">Reference proteome</keyword>
<name>A0A4V2PI01_PSEEN</name>
<dbReference type="PANTHER" id="PTHR33840">
    <property type="match status" value="1"/>
</dbReference>
<evidence type="ECO:0000259" key="1">
    <source>
        <dbReference type="Pfam" id="PF09994"/>
    </source>
</evidence>
<proteinExistence type="predicted"/>
<organism evidence="2 3">
    <name type="scientific">Pseudonocardia endophytica</name>
    <dbReference type="NCBI Taxonomy" id="401976"/>
    <lineage>
        <taxon>Bacteria</taxon>
        <taxon>Bacillati</taxon>
        <taxon>Actinomycetota</taxon>
        <taxon>Actinomycetes</taxon>
        <taxon>Pseudonocardiales</taxon>
        <taxon>Pseudonocardiaceae</taxon>
        <taxon>Pseudonocardia</taxon>
    </lineage>
</organism>
<dbReference type="RefSeq" id="WP_132431750.1">
    <property type="nucleotide sequence ID" value="NZ_SMFZ01000002.1"/>
</dbReference>